<keyword evidence="2 5" id="KW-0812">Transmembrane</keyword>
<evidence type="ECO:0000256" key="2">
    <source>
        <dbReference type="ARBA" id="ARBA00022692"/>
    </source>
</evidence>
<evidence type="ECO:0000256" key="5">
    <source>
        <dbReference type="SAM" id="Phobius"/>
    </source>
</evidence>
<accession>V5SIC4</accession>
<evidence type="ECO:0000256" key="4">
    <source>
        <dbReference type="ARBA" id="ARBA00023136"/>
    </source>
</evidence>
<evidence type="ECO:0000256" key="6">
    <source>
        <dbReference type="SAM" id="SignalP"/>
    </source>
</evidence>
<dbReference type="STRING" id="1029756.W911_00345"/>
<evidence type="ECO:0000256" key="3">
    <source>
        <dbReference type="ARBA" id="ARBA00022989"/>
    </source>
</evidence>
<feature type="transmembrane region" description="Helical" evidence="5">
    <location>
        <begin position="45"/>
        <end position="63"/>
    </location>
</feature>
<name>V5SIC4_9HYPH</name>
<dbReference type="InterPro" id="IPR007016">
    <property type="entry name" value="O-antigen_ligase-rel_domated"/>
</dbReference>
<comment type="subcellular location">
    <subcellularLocation>
        <location evidence="1">Membrane</location>
        <topology evidence="1">Multi-pass membrane protein</topology>
    </subcellularLocation>
</comment>
<feature type="chain" id="PRO_5004741644" description="O-antigen ligase-related domain-containing protein" evidence="6">
    <location>
        <begin position="26"/>
        <end position="385"/>
    </location>
</feature>
<feature type="transmembrane region" description="Helical" evidence="5">
    <location>
        <begin position="299"/>
        <end position="318"/>
    </location>
</feature>
<dbReference type="PANTHER" id="PTHR37422:SF13">
    <property type="entry name" value="LIPOPOLYSACCHARIDE BIOSYNTHESIS PROTEIN PA4999-RELATED"/>
    <property type="match status" value="1"/>
</dbReference>
<protein>
    <recommendedName>
        <fullName evidence="7">O-antigen ligase-related domain-containing protein</fullName>
    </recommendedName>
</protein>
<feature type="transmembrane region" description="Helical" evidence="5">
    <location>
        <begin position="138"/>
        <end position="154"/>
    </location>
</feature>
<keyword evidence="4 5" id="KW-0472">Membrane</keyword>
<reference evidence="8 9" key="1">
    <citation type="journal article" date="2014" name="Genome Announc.">
        <title>Complete Genome Sequence of Hyphomicrobium nitrativorans Strain NL23, a Denitrifying Bacterium Isolated from Biofilm of a Methanol-Fed Denitrification System Treating Seawater at the Montreal Biodome.</title>
        <authorList>
            <person name="Martineau C."/>
            <person name="Villeneuve C."/>
            <person name="Mauffrey F."/>
            <person name="Villemur R."/>
        </authorList>
    </citation>
    <scope>NUCLEOTIDE SEQUENCE [LARGE SCALE GENOMIC DNA]</scope>
    <source>
        <strain evidence="8">NL23</strain>
    </source>
</reference>
<dbReference type="EMBL" id="CP006912">
    <property type="protein sequence ID" value="AHB49790.1"/>
    <property type="molecule type" value="Genomic_DNA"/>
</dbReference>
<evidence type="ECO:0000313" key="8">
    <source>
        <dbReference type="EMBL" id="AHB49790.1"/>
    </source>
</evidence>
<organism evidence="8 9">
    <name type="scientific">Hyphomicrobium nitrativorans NL23</name>
    <dbReference type="NCBI Taxonomy" id="1029756"/>
    <lineage>
        <taxon>Bacteria</taxon>
        <taxon>Pseudomonadati</taxon>
        <taxon>Pseudomonadota</taxon>
        <taxon>Alphaproteobacteria</taxon>
        <taxon>Hyphomicrobiales</taxon>
        <taxon>Hyphomicrobiaceae</taxon>
        <taxon>Hyphomicrobium</taxon>
    </lineage>
</organism>
<keyword evidence="3 5" id="KW-1133">Transmembrane helix</keyword>
<evidence type="ECO:0000256" key="1">
    <source>
        <dbReference type="ARBA" id="ARBA00004141"/>
    </source>
</evidence>
<keyword evidence="6" id="KW-0732">Signal</keyword>
<dbReference type="GO" id="GO:0016020">
    <property type="term" value="C:membrane"/>
    <property type="evidence" value="ECO:0007669"/>
    <property type="project" value="UniProtKB-SubCell"/>
</dbReference>
<dbReference type="AlphaFoldDB" id="V5SIC4"/>
<dbReference type="InterPro" id="IPR051533">
    <property type="entry name" value="WaaL-like"/>
</dbReference>
<dbReference type="PANTHER" id="PTHR37422">
    <property type="entry name" value="TEICHURONIC ACID BIOSYNTHESIS PROTEIN TUAE"/>
    <property type="match status" value="1"/>
</dbReference>
<dbReference type="Proteomes" id="UP000018542">
    <property type="component" value="Chromosome"/>
</dbReference>
<gene>
    <name evidence="8" type="ORF">W911_00345</name>
</gene>
<feature type="transmembrane region" description="Helical" evidence="5">
    <location>
        <begin position="160"/>
        <end position="193"/>
    </location>
</feature>
<dbReference type="RefSeq" id="WP_023785521.1">
    <property type="nucleotide sequence ID" value="NC_022997.1"/>
</dbReference>
<proteinExistence type="predicted"/>
<keyword evidence="9" id="KW-1185">Reference proteome</keyword>
<dbReference type="OrthoDB" id="8050531at2"/>
<sequence length="385" mass="40876">MVFVRVAPPLLCVLLLATLVGAAYARGDAGDALEKLRGWIGRREAHVLIAALVLLCLSVMWSPANEHGASHAFRVVMAAFLITALLAFGSMASLTNLGPALAMSLAAGAVLILANLHVGDETRSWIGLSPDLWRMNRAAVAIVLFAPLALLLLWRSSRLLAVGLVAVCLAAVFFSFSESAQFATLVVAAVWAASSLNPILVHRLVGVSMVTTLLVMPFVVRFANEIVPAAVHEKVGYGVLTIRGEIWTAFADLVPERFLLGYGIEASNVIAKTPTAASLPESVRDLLAFSHPHNAPLQVWFELGLVGALLVAVLIVFALRAMERLPADRLGAATATAAAVFTVSAVSHGAWQSWWFCLVGLVAAAYAMLPAQSDGNNGVRRESEF</sequence>
<feature type="domain" description="O-antigen ligase-related" evidence="7">
    <location>
        <begin position="164"/>
        <end position="311"/>
    </location>
</feature>
<dbReference type="KEGG" id="hni:W911_00345"/>
<feature type="transmembrane region" description="Helical" evidence="5">
    <location>
        <begin position="75"/>
        <end position="94"/>
    </location>
</feature>
<dbReference type="PATRIC" id="fig|1029756.8.peg.76"/>
<feature type="signal peptide" evidence="6">
    <location>
        <begin position="1"/>
        <end position="25"/>
    </location>
</feature>
<dbReference type="HOGENOM" id="CLU_052158_0_0_5"/>
<feature type="transmembrane region" description="Helical" evidence="5">
    <location>
        <begin position="100"/>
        <end position="118"/>
    </location>
</feature>
<dbReference type="Pfam" id="PF04932">
    <property type="entry name" value="Wzy_C"/>
    <property type="match status" value="1"/>
</dbReference>
<evidence type="ECO:0000259" key="7">
    <source>
        <dbReference type="Pfam" id="PF04932"/>
    </source>
</evidence>
<evidence type="ECO:0000313" key="9">
    <source>
        <dbReference type="Proteomes" id="UP000018542"/>
    </source>
</evidence>